<feature type="domain" description="ResB-like" evidence="7">
    <location>
        <begin position="326"/>
        <end position="369"/>
    </location>
</feature>
<accession>A0A1I6PLV0</accession>
<evidence type="ECO:0000256" key="4">
    <source>
        <dbReference type="ARBA" id="ARBA00022989"/>
    </source>
</evidence>
<dbReference type="STRING" id="593133.SAMN04488006_1177"/>
<feature type="transmembrane region" description="Helical" evidence="6">
    <location>
        <begin position="154"/>
        <end position="173"/>
    </location>
</feature>
<comment type="subcellular location">
    <subcellularLocation>
        <location evidence="1">Membrane</location>
        <topology evidence="1">Multi-pass membrane protein</topology>
    </subcellularLocation>
</comment>
<dbReference type="OrthoDB" id="596762at2"/>
<dbReference type="Proteomes" id="UP000199312">
    <property type="component" value="Unassembled WGS sequence"/>
</dbReference>
<dbReference type="AlphaFoldDB" id="A0A1I6PLV0"/>
<feature type="transmembrane region" description="Helical" evidence="6">
    <location>
        <begin position="83"/>
        <end position="103"/>
    </location>
</feature>
<dbReference type="PANTHER" id="PTHR31566:SF5">
    <property type="entry name" value="RESB-LIKE DOMAIN-CONTAINING PROTEIN"/>
    <property type="match status" value="1"/>
</dbReference>
<evidence type="ECO:0000256" key="2">
    <source>
        <dbReference type="ARBA" id="ARBA00022692"/>
    </source>
</evidence>
<evidence type="ECO:0000256" key="6">
    <source>
        <dbReference type="SAM" id="Phobius"/>
    </source>
</evidence>
<protein>
    <submittedName>
        <fullName evidence="8">Respiratory nitrite reductase specific cytochrome c biogenesis protein NrfK /respiratory nitrite reductase specific cytochrome c biogenesis protein NrfL</fullName>
    </submittedName>
</protein>
<dbReference type="PANTHER" id="PTHR31566">
    <property type="entry name" value="CYTOCHROME C BIOGENESIS PROTEIN CCS1, CHLOROPLASTIC"/>
    <property type="match status" value="1"/>
</dbReference>
<dbReference type="InterPro" id="IPR007816">
    <property type="entry name" value="ResB-like_domain"/>
</dbReference>
<feature type="transmembrane region" description="Helical" evidence="6">
    <location>
        <begin position="52"/>
        <end position="71"/>
    </location>
</feature>
<keyword evidence="2 6" id="KW-0812">Transmembrane</keyword>
<feature type="transmembrane region" description="Helical" evidence="6">
    <location>
        <begin position="386"/>
        <end position="406"/>
    </location>
</feature>
<sequence length="416" mass="47857">MSENNIKIQRGLWENPWGYVESFFIGIGLIVTGFFLEVFVASDKAFTMSYPFNIYFLVGYILVLFVLYKWFYTTQLIRWLTKVPASISSIVLVTLLVMIMGIIPQIPSQNNIINNLGLNHITSNWAFLLIIFQFLTCLGLISIKRILQFKWSNFGFILNHTGLFLALIAGILGTGDLQRLSLSVYENKANFIAIDENRNEVELPFAIYLKDFLIDEYNPKLALVDNKNGSIAHNDGKNLYLVEKGETYYFNNFEVKIDKFFPNAIRFGSRYEVVNEIGSPPAAKISVKNIENDSIQTAWISSGSFRYPYESLKISEDYSIVMTIPEVKKFSSDIDILTKQGDRISTVLEVNKPYKYNGWKIYQLSYDDKMGKWSNLSVIELVKDPWLPLTYIGIFMMISGAIYMFWMGNKITKNKE</sequence>
<proteinExistence type="predicted"/>
<dbReference type="InterPro" id="IPR023494">
    <property type="entry name" value="Cyt_c_bgen_Ccs1/CcsB/ResB"/>
</dbReference>
<name>A0A1I6PLV0_9FLAO</name>
<dbReference type="EMBL" id="FOZP01000002">
    <property type="protein sequence ID" value="SFS41197.1"/>
    <property type="molecule type" value="Genomic_DNA"/>
</dbReference>
<evidence type="ECO:0000256" key="3">
    <source>
        <dbReference type="ARBA" id="ARBA00022748"/>
    </source>
</evidence>
<evidence type="ECO:0000256" key="5">
    <source>
        <dbReference type="ARBA" id="ARBA00023136"/>
    </source>
</evidence>
<organism evidence="8 9">
    <name type="scientific">Lutibacter maritimus</name>
    <dbReference type="NCBI Taxonomy" id="593133"/>
    <lineage>
        <taxon>Bacteria</taxon>
        <taxon>Pseudomonadati</taxon>
        <taxon>Bacteroidota</taxon>
        <taxon>Flavobacteriia</taxon>
        <taxon>Flavobacteriales</taxon>
        <taxon>Flavobacteriaceae</taxon>
        <taxon>Lutibacter</taxon>
    </lineage>
</organism>
<reference evidence="9" key="1">
    <citation type="submission" date="2016-10" db="EMBL/GenBank/DDBJ databases">
        <authorList>
            <person name="Varghese N."/>
            <person name="Submissions S."/>
        </authorList>
    </citation>
    <scope>NUCLEOTIDE SEQUENCE [LARGE SCALE GENOMIC DNA]</scope>
    <source>
        <strain evidence="9">DSM 24450</strain>
    </source>
</reference>
<gene>
    <name evidence="8" type="ORF">SAMN04488006_1177</name>
</gene>
<dbReference type="GO" id="GO:0016020">
    <property type="term" value="C:membrane"/>
    <property type="evidence" value="ECO:0007669"/>
    <property type="project" value="UniProtKB-SubCell"/>
</dbReference>
<keyword evidence="3" id="KW-0201">Cytochrome c-type biogenesis</keyword>
<dbReference type="Pfam" id="PF05140">
    <property type="entry name" value="ResB"/>
    <property type="match status" value="1"/>
</dbReference>
<evidence type="ECO:0000256" key="1">
    <source>
        <dbReference type="ARBA" id="ARBA00004141"/>
    </source>
</evidence>
<keyword evidence="4 6" id="KW-1133">Transmembrane helix</keyword>
<dbReference type="GO" id="GO:0017004">
    <property type="term" value="P:cytochrome complex assembly"/>
    <property type="evidence" value="ECO:0007669"/>
    <property type="project" value="UniProtKB-KW"/>
</dbReference>
<dbReference type="RefSeq" id="WP_090223627.1">
    <property type="nucleotide sequence ID" value="NZ_FOZP01000002.1"/>
</dbReference>
<keyword evidence="9" id="KW-1185">Reference proteome</keyword>
<keyword evidence="5 6" id="KW-0472">Membrane</keyword>
<evidence type="ECO:0000313" key="9">
    <source>
        <dbReference type="Proteomes" id="UP000199312"/>
    </source>
</evidence>
<evidence type="ECO:0000259" key="7">
    <source>
        <dbReference type="Pfam" id="PF05140"/>
    </source>
</evidence>
<evidence type="ECO:0000313" key="8">
    <source>
        <dbReference type="EMBL" id="SFS41197.1"/>
    </source>
</evidence>
<feature type="transmembrane region" description="Helical" evidence="6">
    <location>
        <begin position="20"/>
        <end position="40"/>
    </location>
</feature>
<feature type="transmembrane region" description="Helical" evidence="6">
    <location>
        <begin position="123"/>
        <end position="142"/>
    </location>
</feature>